<gene>
    <name evidence="6" type="ORF">RB614_35770</name>
</gene>
<protein>
    <submittedName>
        <fullName evidence="6">AraC family transcriptional regulator</fullName>
    </submittedName>
</protein>
<dbReference type="Pfam" id="PF06719">
    <property type="entry name" value="AraC_N"/>
    <property type="match status" value="1"/>
</dbReference>
<name>A0ABU0ZS70_9ACTN</name>
<organism evidence="6 7">
    <name type="scientific">Phytohabitans maris</name>
    <dbReference type="NCBI Taxonomy" id="3071409"/>
    <lineage>
        <taxon>Bacteria</taxon>
        <taxon>Bacillati</taxon>
        <taxon>Actinomycetota</taxon>
        <taxon>Actinomycetes</taxon>
        <taxon>Micromonosporales</taxon>
        <taxon>Micromonosporaceae</taxon>
    </lineage>
</organism>
<sequence>MIPNEIRSLVARHARADMRTAIDGVLIVRADRPYPPTPTTYGKVFALIAQGTKRCAVGDRVFDYGPGQYLLTSVELPVTSYFTKASPEAPGLGVGMAMDPALVAEMLLVGKHGGQTDTGPQPGIAVSEASTDLLDAVLRLLRLLDRPADIDALAPLVKREIVWHLITGPQGEVLRQLGLPDSSFSQIAMAVRWIRDHYSERFHVKDLARRAGMSVSAFHRNFLAVTALSPIQFQKQIRLQQARLQLAVDPNDVTGVSQRVGYESPSQFSREYRRQFGTSPSQDGQRLVSANRAPVGDASATHDAG</sequence>
<dbReference type="PANTHER" id="PTHR43436">
    <property type="entry name" value="ARAC-FAMILY TRANSCRIPTIONAL REGULATOR"/>
    <property type="match status" value="1"/>
</dbReference>
<keyword evidence="1" id="KW-0805">Transcription regulation</keyword>
<dbReference type="InterPro" id="IPR018060">
    <property type="entry name" value="HTH_AraC"/>
</dbReference>
<keyword evidence="3" id="KW-0804">Transcription</keyword>
<dbReference type="PROSITE" id="PS01124">
    <property type="entry name" value="HTH_ARAC_FAMILY_2"/>
    <property type="match status" value="1"/>
</dbReference>
<dbReference type="Pfam" id="PF12833">
    <property type="entry name" value="HTH_18"/>
    <property type="match status" value="1"/>
</dbReference>
<reference evidence="6 7" key="1">
    <citation type="submission" date="2023-08" db="EMBL/GenBank/DDBJ databases">
        <title>Phytohabitans sansha sp. nov., isolated from marine sediment.</title>
        <authorList>
            <person name="Zhao Y."/>
            <person name="Yi K."/>
        </authorList>
    </citation>
    <scope>NUCLEOTIDE SEQUENCE [LARGE SCALE GENOMIC DNA]</scope>
    <source>
        <strain evidence="6 7">ZYX-F-186</strain>
    </source>
</reference>
<feature type="region of interest" description="Disordered" evidence="4">
    <location>
        <begin position="264"/>
        <end position="305"/>
    </location>
</feature>
<accession>A0ABU0ZS70</accession>
<keyword evidence="7" id="KW-1185">Reference proteome</keyword>
<evidence type="ECO:0000256" key="2">
    <source>
        <dbReference type="ARBA" id="ARBA00023125"/>
    </source>
</evidence>
<comment type="caution">
    <text evidence="6">The sequence shown here is derived from an EMBL/GenBank/DDBJ whole genome shotgun (WGS) entry which is preliminary data.</text>
</comment>
<dbReference type="InterPro" id="IPR009594">
    <property type="entry name" value="Tscrpt_reg_HTH_AraC_N"/>
</dbReference>
<proteinExistence type="predicted"/>
<dbReference type="Proteomes" id="UP001230908">
    <property type="component" value="Unassembled WGS sequence"/>
</dbReference>
<evidence type="ECO:0000313" key="6">
    <source>
        <dbReference type="EMBL" id="MDQ7909869.1"/>
    </source>
</evidence>
<evidence type="ECO:0000256" key="1">
    <source>
        <dbReference type="ARBA" id="ARBA00023015"/>
    </source>
</evidence>
<keyword evidence="2" id="KW-0238">DNA-binding</keyword>
<evidence type="ECO:0000256" key="3">
    <source>
        <dbReference type="ARBA" id="ARBA00023163"/>
    </source>
</evidence>
<dbReference type="RefSeq" id="WP_308717126.1">
    <property type="nucleotide sequence ID" value="NZ_JAVHUY010000048.1"/>
</dbReference>
<dbReference type="SMART" id="SM00342">
    <property type="entry name" value="HTH_ARAC"/>
    <property type="match status" value="1"/>
</dbReference>
<evidence type="ECO:0000256" key="4">
    <source>
        <dbReference type="SAM" id="MobiDB-lite"/>
    </source>
</evidence>
<feature type="domain" description="HTH araC/xylS-type" evidence="5">
    <location>
        <begin position="188"/>
        <end position="286"/>
    </location>
</feature>
<dbReference type="PROSITE" id="PS00041">
    <property type="entry name" value="HTH_ARAC_FAMILY_1"/>
    <property type="match status" value="1"/>
</dbReference>
<evidence type="ECO:0000259" key="5">
    <source>
        <dbReference type="PROSITE" id="PS01124"/>
    </source>
</evidence>
<dbReference type="EMBL" id="JAVHUY010000048">
    <property type="protein sequence ID" value="MDQ7909869.1"/>
    <property type="molecule type" value="Genomic_DNA"/>
</dbReference>
<dbReference type="Gene3D" id="1.10.10.60">
    <property type="entry name" value="Homeodomain-like"/>
    <property type="match status" value="1"/>
</dbReference>
<dbReference type="InterPro" id="IPR018062">
    <property type="entry name" value="HTH_AraC-typ_CS"/>
</dbReference>
<evidence type="ECO:0000313" key="7">
    <source>
        <dbReference type="Proteomes" id="UP001230908"/>
    </source>
</evidence>
<dbReference type="InterPro" id="IPR009057">
    <property type="entry name" value="Homeodomain-like_sf"/>
</dbReference>
<dbReference type="SUPFAM" id="SSF46689">
    <property type="entry name" value="Homeodomain-like"/>
    <property type="match status" value="2"/>
</dbReference>
<dbReference type="PANTHER" id="PTHR43436:SF1">
    <property type="entry name" value="TRANSCRIPTIONAL REGULATORY PROTEIN"/>
    <property type="match status" value="1"/>
</dbReference>